<feature type="transmembrane region" description="Helical" evidence="1">
    <location>
        <begin position="59"/>
        <end position="80"/>
    </location>
</feature>
<evidence type="ECO:0008006" key="4">
    <source>
        <dbReference type="Google" id="ProtNLM"/>
    </source>
</evidence>
<reference evidence="2 3" key="1">
    <citation type="submission" date="2015-01" db="EMBL/GenBank/DDBJ databases">
        <title>Evolution of Trichinella species and genotypes.</title>
        <authorList>
            <person name="Korhonen P.K."/>
            <person name="Edoardo P."/>
            <person name="Giuseppe L.R."/>
            <person name="Gasser R.B."/>
        </authorList>
    </citation>
    <scope>NUCLEOTIDE SEQUENCE [LARGE SCALE GENOMIC DNA]</scope>
    <source>
        <strain evidence="2">ISS470</strain>
    </source>
</reference>
<accession>A0A0V1G1C1</accession>
<keyword evidence="3" id="KW-1185">Reference proteome</keyword>
<keyword evidence="1" id="KW-1133">Transmembrane helix</keyword>
<proteinExistence type="predicted"/>
<keyword evidence="1" id="KW-0812">Transmembrane</keyword>
<organism evidence="2 3">
    <name type="scientific">Trichinella pseudospiralis</name>
    <name type="common">Parasitic roundworm</name>
    <dbReference type="NCBI Taxonomy" id="6337"/>
    <lineage>
        <taxon>Eukaryota</taxon>
        <taxon>Metazoa</taxon>
        <taxon>Ecdysozoa</taxon>
        <taxon>Nematoda</taxon>
        <taxon>Enoplea</taxon>
        <taxon>Dorylaimia</taxon>
        <taxon>Trichinellida</taxon>
        <taxon>Trichinellidae</taxon>
        <taxon>Trichinella</taxon>
    </lineage>
</organism>
<keyword evidence="1" id="KW-0472">Membrane</keyword>
<evidence type="ECO:0000256" key="1">
    <source>
        <dbReference type="SAM" id="Phobius"/>
    </source>
</evidence>
<comment type="caution">
    <text evidence="2">The sequence shown here is derived from an EMBL/GenBank/DDBJ whole genome shotgun (WGS) entry which is preliminary data.</text>
</comment>
<protein>
    <recommendedName>
        <fullName evidence="4">Transmembrane protein</fullName>
    </recommendedName>
</protein>
<evidence type="ECO:0000313" key="2">
    <source>
        <dbReference type="EMBL" id="KRY92100.1"/>
    </source>
</evidence>
<name>A0A0V1G1C1_TRIPS</name>
<evidence type="ECO:0000313" key="3">
    <source>
        <dbReference type="Proteomes" id="UP000054995"/>
    </source>
</evidence>
<sequence length="88" mass="10194">MYRQQTRRHLSADGERCRQNLPTYYILFAERVHLHRGGHCLTVGSGRGRRQLTTGSFNIVYLGSSRVFFLFSFFCFVARLDSSWSRGG</sequence>
<dbReference type="AlphaFoldDB" id="A0A0V1G1C1"/>
<dbReference type="EMBL" id="JYDT01000009">
    <property type="protein sequence ID" value="KRY92100.1"/>
    <property type="molecule type" value="Genomic_DNA"/>
</dbReference>
<gene>
    <name evidence="2" type="ORF">T4D_13005</name>
</gene>
<dbReference type="Proteomes" id="UP000054995">
    <property type="component" value="Unassembled WGS sequence"/>
</dbReference>